<protein>
    <recommendedName>
        <fullName evidence="4">ABC transporter domain-containing protein</fullName>
    </recommendedName>
</protein>
<dbReference type="PATRIC" id="fig|1441730.3.peg.1737"/>
<reference evidence="2 3" key="2">
    <citation type="journal article" date="2016" name="Genome Announc.">
        <title>Draft Genome Sequence of a Versatile Hydrocarbon-Degrading Bacterium, Rhodococcus pyridinivorans Strain KG-16, Collected from Oil Fields in India.</title>
        <authorList>
            <person name="Aggarwal R.K."/>
            <person name="Dawar C."/>
            <person name="Phanindranath R."/>
            <person name="Mutnuri L."/>
            <person name="Dayal A.M."/>
        </authorList>
    </citation>
    <scope>NUCLEOTIDE SEQUENCE [LARGE SCALE GENOMIC DNA]</scope>
    <source>
        <strain evidence="2 3">KG-16</strain>
    </source>
</reference>
<proteinExistence type="predicted"/>
<dbReference type="SUPFAM" id="SSF52540">
    <property type="entry name" value="P-loop containing nucleoside triphosphate hydrolases"/>
    <property type="match status" value="1"/>
</dbReference>
<evidence type="ECO:0008006" key="4">
    <source>
        <dbReference type="Google" id="ProtNLM"/>
    </source>
</evidence>
<evidence type="ECO:0000313" key="3">
    <source>
        <dbReference type="Proteomes" id="UP000053060"/>
    </source>
</evidence>
<organism evidence="2 3">
    <name type="scientific">Rhodococcus pyridinivorans KG-16</name>
    <dbReference type="NCBI Taxonomy" id="1441730"/>
    <lineage>
        <taxon>Bacteria</taxon>
        <taxon>Bacillati</taxon>
        <taxon>Actinomycetota</taxon>
        <taxon>Actinomycetes</taxon>
        <taxon>Mycobacteriales</taxon>
        <taxon>Nocardiaceae</taxon>
        <taxon>Rhodococcus</taxon>
    </lineage>
</organism>
<name>A0A0V9UMU5_9NOCA</name>
<dbReference type="RefSeq" id="WP_060651435.1">
    <property type="nucleotide sequence ID" value="NZ_AZXY01000003.1"/>
</dbReference>
<dbReference type="EMBL" id="AZXY01000003">
    <property type="protein sequence ID" value="KSZ59329.1"/>
    <property type="molecule type" value="Genomic_DNA"/>
</dbReference>
<accession>A0A0V9UMU5</accession>
<dbReference type="Gene3D" id="3.40.50.300">
    <property type="entry name" value="P-loop containing nucleotide triphosphate hydrolases"/>
    <property type="match status" value="1"/>
</dbReference>
<gene>
    <name evidence="2" type="ORF">Z045_08320</name>
</gene>
<dbReference type="InterPro" id="IPR027417">
    <property type="entry name" value="P-loop_NTPase"/>
</dbReference>
<sequence length="291" mass="31569">MTHYGQHSDAEAWDELSDEQLEDPFVADGNYGGTPVGTAEPDDLETPPYGTPVVQRATARQTPGTLVSARGIELHGPWGHVFGPLDLDLDAGGVTVLAAQAGAARTALLMALCGRMRLTRGSLTVLGEDRPQKIIARSAIACMNELDEVRPSVTVRDLVTEQKRWDSPWYRFVPRVHEDGVAEMCEEIFGDVPLPPLEAFVDDLPELQQLLLRISVANTRRPPLLVVGRIDRIADDGERATLLDRLVALGENQSVIIGDVNPVEPGVGVRAVVDMHDLLGPGDIGVLTKRK</sequence>
<reference evidence="3" key="1">
    <citation type="submission" date="2015-01" db="EMBL/GenBank/DDBJ databases">
        <title>Draft genome sequence of Rhodococcus pyridinivorans strain KG-16, a hydrocarbon-degrading bacterium.</title>
        <authorList>
            <person name="Aggarwal R.K."/>
            <person name="Dawar C."/>
        </authorList>
    </citation>
    <scope>NUCLEOTIDE SEQUENCE [LARGE SCALE GENOMIC DNA]</scope>
    <source>
        <strain evidence="3">KG-16</strain>
    </source>
</reference>
<evidence type="ECO:0000256" key="1">
    <source>
        <dbReference type="SAM" id="MobiDB-lite"/>
    </source>
</evidence>
<dbReference type="AlphaFoldDB" id="A0A0V9UMU5"/>
<comment type="caution">
    <text evidence="2">The sequence shown here is derived from an EMBL/GenBank/DDBJ whole genome shotgun (WGS) entry which is preliminary data.</text>
</comment>
<feature type="region of interest" description="Disordered" evidence="1">
    <location>
        <begin position="24"/>
        <end position="47"/>
    </location>
</feature>
<evidence type="ECO:0000313" key="2">
    <source>
        <dbReference type="EMBL" id="KSZ59329.1"/>
    </source>
</evidence>
<dbReference type="Proteomes" id="UP000053060">
    <property type="component" value="Unassembled WGS sequence"/>
</dbReference>